<evidence type="ECO:0000313" key="2">
    <source>
        <dbReference type="Proteomes" id="UP001055811"/>
    </source>
</evidence>
<name>A0ACB9DVZ5_CICIN</name>
<sequence>MAALLNSFKQTWSSIVKAFTGCGGKTSEAPTTTTVEISEGVGGETTITTLDTLLISEGGGGSTHTDLLVSELKTSSATGEQDILATSLISSGGGGSNHDTAL</sequence>
<organism evidence="1 2">
    <name type="scientific">Cichorium intybus</name>
    <name type="common">Chicory</name>
    <dbReference type="NCBI Taxonomy" id="13427"/>
    <lineage>
        <taxon>Eukaryota</taxon>
        <taxon>Viridiplantae</taxon>
        <taxon>Streptophyta</taxon>
        <taxon>Embryophyta</taxon>
        <taxon>Tracheophyta</taxon>
        <taxon>Spermatophyta</taxon>
        <taxon>Magnoliopsida</taxon>
        <taxon>eudicotyledons</taxon>
        <taxon>Gunneridae</taxon>
        <taxon>Pentapetalae</taxon>
        <taxon>asterids</taxon>
        <taxon>campanulids</taxon>
        <taxon>Asterales</taxon>
        <taxon>Asteraceae</taxon>
        <taxon>Cichorioideae</taxon>
        <taxon>Cichorieae</taxon>
        <taxon>Cichoriinae</taxon>
        <taxon>Cichorium</taxon>
    </lineage>
</organism>
<accession>A0ACB9DVZ5</accession>
<comment type="caution">
    <text evidence="1">The sequence shown here is derived from an EMBL/GenBank/DDBJ whole genome shotgun (WGS) entry which is preliminary data.</text>
</comment>
<dbReference type="Proteomes" id="UP001055811">
    <property type="component" value="Linkage Group LG04"/>
</dbReference>
<gene>
    <name evidence="1" type="ORF">L2E82_21347</name>
</gene>
<evidence type="ECO:0000313" key="1">
    <source>
        <dbReference type="EMBL" id="KAI3750636.1"/>
    </source>
</evidence>
<reference evidence="2" key="1">
    <citation type="journal article" date="2022" name="Mol. Ecol. Resour.">
        <title>The genomes of chicory, endive, great burdock and yacon provide insights into Asteraceae palaeo-polyploidization history and plant inulin production.</title>
        <authorList>
            <person name="Fan W."/>
            <person name="Wang S."/>
            <person name="Wang H."/>
            <person name="Wang A."/>
            <person name="Jiang F."/>
            <person name="Liu H."/>
            <person name="Zhao H."/>
            <person name="Xu D."/>
            <person name="Zhang Y."/>
        </authorList>
    </citation>
    <scope>NUCLEOTIDE SEQUENCE [LARGE SCALE GENOMIC DNA]</scope>
    <source>
        <strain evidence="2">cv. Punajuju</strain>
    </source>
</reference>
<reference evidence="1 2" key="2">
    <citation type="journal article" date="2022" name="Mol. Ecol. Resour.">
        <title>The genomes of chicory, endive, great burdock and yacon provide insights into Asteraceae paleo-polyploidization history and plant inulin production.</title>
        <authorList>
            <person name="Fan W."/>
            <person name="Wang S."/>
            <person name="Wang H."/>
            <person name="Wang A."/>
            <person name="Jiang F."/>
            <person name="Liu H."/>
            <person name="Zhao H."/>
            <person name="Xu D."/>
            <person name="Zhang Y."/>
        </authorList>
    </citation>
    <scope>NUCLEOTIDE SEQUENCE [LARGE SCALE GENOMIC DNA]</scope>
    <source>
        <strain evidence="2">cv. Punajuju</strain>
        <tissue evidence="1">Leaves</tissue>
    </source>
</reference>
<dbReference type="EMBL" id="CM042012">
    <property type="protein sequence ID" value="KAI3750636.1"/>
    <property type="molecule type" value="Genomic_DNA"/>
</dbReference>
<protein>
    <submittedName>
        <fullName evidence="1">Uncharacterized protein</fullName>
    </submittedName>
</protein>
<proteinExistence type="predicted"/>
<keyword evidence="2" id="KW-1185">Reference proteome</keyword>